<evidence type="ECO:0000313" key="3">
    <source>
        <dbReference type="Proteomes" id="UP000236731"/>
    </source>
</evidence>
<dbReference type="Proteomes" id="UP000236731">
    <property type="component" value="Unassembled WGS sequence"/>
</dbReference>
<dbReference type="AlphaFoldDB" id="A0A1H5ZP47"/>
<accession>A0A1H5ZP47</accession>
<evidence type="ECO:0000313" key="2">
    <source>
        <dbReference type="EMBL" id="SEG38189.1"/>
    </source>
</evidence>
<protein>
    <submittedName>
        <fullName evidence="2">GlcNAc-PI de-N-acetylase</fullName>
    </submittedName>
</protein>
<dbReference type="OrthoDB" id="9759749at2"/>
<dbReference type="SUPFAM" id="SSF102588">
    <property type="entry name" value="LmbE-like"/>
    <property type="match status" value="1"/>
</dbReference>
<dbReference type="CDD" id="cd03143">
    <property type="entry name" value="A4_beta-galactosidase_middle_domain"/>
    <property type="match status" value="1"/>
</dbReference>
<name>A0A1H5ZP47_9SPHI</name>
<sequence>MINRILSLIIFYLASFSLAFSQQESNAAQIKLKMDKLSVLGTALYFAAHPDDENTRLIGWLANERKYRTAYLSLTRGDGGQNLIGTEQGIELGLIRTQELLAARGIDKGEQFFTAAYDFGFSKTHEETFTFWKKEDVLREAVYLIRKIQPDVIINRFPPDTRGGHGHHQASAILAKEAFEAAADPKRFPEQLKELKPWKATRVVWNTANFGGMNNTSEDQLKITLDDYNPLLGYSYGEISALSRSQHKSQGFGAASQRGTVVEYFDEVAGKKADADLFDDVNTTWSRLGENTQHIQDRIQQIQSSYSINHPEKSIPELVQLHTEVKRLKPSVYRDSKLKDIEELILDCSGIVLASVAAQPNFVVNERFPITHEVILRAPNTTVRLTAIDQKNIGEDLPSHETKIYTGEKTYSHTTQPYWLVKPHSVGKFEVEEANFGAPENLDNPKTLFQLEIAGIPIRVERPIRYRFVDPVRGEVNQPISISPVLTGSLSSNQALLEQGGKKMFTLLTKNNSGQQQSTKLTFKQSDGLQITPSTSTIDIPAKQSKAVAFEVSNPNDTEKSTIEPLLDGQPIAGFQRIAYDHVPDITWFPPVKLEVKRLAMNNPIKRIGYIHGAGDLVPTALQNVGIQVDILNPNQINAAALQPYDAVIVGIRAFNVSANANQWYPRLLRYVEDGGTVVVQYQVNSRMSTDQLGPYPFKINRDRVTEEDAKVTFTDPQDPLLNYPNKITAQDFEGWVQERGLYFTTDIPKEYRTPLTMADRNEKQNRGSLLVANHGKGKFVYTSLSFFRQLPAGVPGAYRLFVNLLAKNVKN</sequence>
<dbReference type="RefSeq" id="WP_103906554.1">
    <property type="nucleotide sequence ID" value="NZ_CP049246.1"/>
</dbReference>
<dbReference type="Gene3D" id="3.40.50.10320">
    <property type="entry name" value="LmbE-like"/>
    <property type="match status" value="1"/>
</dbReference>
<dbReference type="InterPro" id="IPR024078">
    <property type="entry name" value="LmbE-like_dom_sf"/>
</dbReference>
<organism evidence="2 3">
    <name type="scientific">Sphingobacterium lactis</name>
    <dbReference type="NCBI Taxonomy" id="797291"/>
    <lineage>
        <taxon>Bacteria</taxon>
        <taxon>Pseudomonadati</taxon>
        <taxon>Bacteroidota</taxon>
        <taxon>Sphingobacteriia</taxon>
        <taxon>Sphingobacteriales</taxon>
        <taxon>Sphingobacteriaceae</taxon>
        <taxon>Sphingobacterium</taxon>
    </lineage>
</organism>
<dbReference type="InterPro" id="IPR029062">
    <property type="entry name" value="Class_I_gatase-like"/>
</dbReference>
<feature type="signal peptide" evidence="1">
    <location>
        <begin position="1"/>
        <end position="21"/>
    </location>
</feature>
<dbReference type="EMBL" id="FNUT01000007">
    <property type="protein sequence ID" value="SEG38189.1"/>
    <property type="molecule type" value="Genomic_DNA"/>
</dbReference>
<keyword evidence="1" id="KW-0732">Signal</keyword>
<evidence type="ECO:0000256" key="1">
    <source>
        <dbReference type="SAM" id="SignalP"/>
    </source>
</evidence>
<dbReference type="Pfam" id="PF02585">
    <property type="entry name" value="PIG-L"/>
    <property type="match status" value="1"/>
</dbReference>
<reference evidence="3" key="1">
    <citation type="submission" date="2016-10" db="EMBL/GenBank/DDBJ databases">
        <authorList>
            <person name="Varghese N."/>
            <person name="Submissions S."/>
        </authorList>
    </citation>
    <scope>NUCLEOTIDE SEQUENCE [LARGE SCALE GENOMIC DNA]</scope>
    <source>
        <strain evidence="3">DSM 22361</strain>
    </source>
</reference>
<dbReference type="InterPro" id="IPR003737">
    <property type="entry name" value="GlcNAc_PI_deacetylase-related"/>
</dbReference>
<feature type="chain" id="PRO_5009291843" evidence="1">
    <location>
        <begin position="22"/>
        <end position="812"/>
    </location>
</feature>
<gene>
    <name evidence="2" type="ORF">SAMN05421877_107115</name>
</gene>
<dbReference type="SUPFAM" id="SSF52317">
    <property type="entry name" value="Class I glutamine amidotransferase-like"/>
    <property type="match status" value="1"/>
</dbReference>
<dbReference type="Gene3D" id="3.40.50.880">
    <property type="match status" value="1"/>
</dbReference>
<proteinExistence type="predicted"/>
<keyword evidence="3" id="KW-1185">Reference proteome</keyword>